<sequence length="79" mass="9213">SIFLGIFLAFLAIEGLYDFVLKIPFRENWNWKLLAPYLILYYAGNYGFVVMVWKTSLMRGVIMLSLVIIQIIINIITHT</sequence>
<protein>
    <submittedName>
        <fullName evidence="2">Uncharacterized protein</fullName>
    </submittedName>
</protein>
<evidence type="ECO:0000313" key="2">
    <source>
        <dbReference type="EMBL" id="GAH17115.1"/>
    </source>
</evidence>
<evidence type="ECO:0000256" key="1">
    <source>
        <dbReference type="SAM" id="Phobius"/>
    </source>
</evidence>
<keyword evidence="1" id="KW-0472">Membrane</keyword>
<organism evidence="2">
    <name type="scientific">marine sediment metagenome</name>
    <dbReference type="NCBI Taxonomy" id="412755"/>
    <lineage>
        <taxon>unclassified sequences</taxon>
        <taxon>metagenomes</taxon>
        <taxon>ecological metagenomes</taxon>
    </lineage>
</organism>
<keyword evidence="1" id="KW-1133">Transmembrane helix</keyword>
<keyword evidence="1" id="KW-0812">Transmembrane</keyword>
<dbReference type="EMBL" id="BART01033073">
    <property type="protein sequence ID" value="GAH17115.1"/>
    <property type="molecule type" value="Genomic_DNA"/>
</dbReference>
<accession>X1E9S2</accession>
<feature type="transmembrane region" description="Helical" evidence="1">
    <location>
        <begin position="60"/>
        <end position="77"/>
    </location>
</feature>
<feature type="non-terminal residue" evidence="2">
    <location>
        <position position="1"/>
    </location>
</feature>
<proteinExistence type="predicted"/>
<comment type="caution">
    <text evidence="2">The sequence shown here is derived from an EMBL/GenBank/DDBJ whole genome shotgun (WGS) entry which is preliminary data.</text>
</comment>
<feature type="transmembrane region" description="Helical" evidence="1">
    <location>
        <begin position="34"/>
        <end position="53"/>
    </location>
</feature>
<gene>
    <name evidence="2" type="ORF">S01H4_56958</name>
</gene>
<dbReference type="AlphaFoldDB" id="X1E9S2"/>
<reference evidence="2" key="1">
    <citation type="journal article" date="2014" name="Front. Microbiol.">
        <title>High frequency of phylogenetically diverse reductive dehalogenase-homologous genes in deep subseafloor sedimentary metagenomes.</title>
        <authorList>
            <person name="Kawai M."/>
            <person name="Futagami T."/>
            <person name="Toyoda A."/>
            <person name="Takaki Y."/>
            <person name="Nishi S."/>
            <person name="Hori S."/>
            <person name="Arai W."/>
            <person name="Tsubouchi T."/>
            <person name="Morono Y."/>
            <person name="Uchiyama I."/>
            <person name="Ito T."/>
            <person name="Fujiyama A."/>
            <person name="Inagaki F."/>
            <person name="Takami H."/>
        </authorList>
    </citation>
    <scope>NUCLEOTIDE SEQUENCE</scope>
    <source>
        <strain evidence="2">Expedition CK06-06</strain>
    </source>
</reference>
<name>X1E9S2_9ZZZZ</name>